<evidence type="ECO:0000256" key="4">
    <source>
        <dbReference type="ARBA" id="ARBA00022980"/>
    </source>
</evidence>
<keyword evidence="4 6" id="KW-0689">Ribosomal protein</keyword>
<keyword evidence="3 6" id="KW-0694">RNA-binding</keyword>
<proteinExistence type="inferred from homology"/>
<comment type="subunit">
    <text evidence="6">Part of the 30S ribosomal subunit. Contacts proteins S9 and S11.</text>
</comment>
<dbReference type="AlphaFoldDB" id="A0A1F4PRJ1"/>
<evidence type="ECO:0000256" key="5">
    <source>
        <dbReference type="ARBA" id="ARBA00023274"/>
    </source>
</evidence>
<dbReference type="PANTHER" id="PTHR11205">
    <property type="entry name" value="RIBOSOMAL PROTEIN S7"/>
    <property type="match status" value="1"/>
</dbReference>
<evidence type="ECO:0000256" key="1">
    <source>
        <dbReference type="ARBA" id="ARBA00007151"/>
    </source>
</evidence>
<dbReference type="NCBIfam" id="TIGR01029">
    <property type="entry name" value="rpsG_bact"/>
    <property type="match status" value="1"/>
</dbReference>
<evidence type="ECO:0000256" key="3">
    <source>
        <dbReference type="ARBA" id="ARBA00022884"/>
    </source>
</evidence>
<dbReference type="STRING" id="1798539.A2994_02755"/>
<comment type="function">
    <text evidence="6">One of the primary rRNA binding proteins, it binds directly to 16S rRNA where it nucleates assembly of the head domain of the 30S subunit. Is located at the subunit interface close to the decoding center, probably blocks exit of the E-site tRNA.</text>
</comment>
<dbReference type="InterPro" id="IPR023798">
    <property type="entry name" value="Ribosomal_uS7_dom"/>
</dbReference>
<evidence type="ECO:0000256" key="2">
    <source>
        <dbReference type="ARBA" id="ARBA00022730"/>
    </source>
</evidence>
<dbReference type="CDD" id="cd14869">
    <property type="entry name" value="uS7_Bacteria"/>
    <property type="match status" value="1"/>
</dbReference>
<keyword evidence="5 6" id="KW-0687">Ribonucleoprotein</keyword>
<dbReference type="HAMAP" id="MF_00480_B">
    <property type="entry name" value="Ribosomal_uS7_B"/>
    <property type="match status" value="1"/>
</dbReference>
<comment type="caution">
    <text evidence="8">The sequence shown here is derived from an EMBL/GenBank/DDBJ whole genome shotgun (WGS) entry which is preliminary data.</text>
</comment>
<dbReference type="SUPFAM" id="SSF47973">
    <property type="entry name" value="Ribosomal protein S7"/>
    <property type="match status" value="1"/>
</dbReference>
<keyword evidence="2 6" id="KW-0699">rRNA-binding</keyword>
<name>A0A1F4PRJ1_UNCK3</name>
<evidence type="ECO:0000313" key="9">
    <source>
        <dbReference type="Proteomes" id="UP000179010"/>
    </source>
</evidence>
<dbReference type="GO" id="GO:0019843">
    <property type="term" value="F:rRNA binding"/>
    <property type="evidence" value="ECO:0007669"/>
    <property type="project" value="UniProtKB-UniRule"/>
</dbReference>
<dbReference type="Pfam" id="PF00177">
    <property type="entry name" value="Ribosomal_S7"/>
    <property type="match status" value="1"/>
</dbReference>
<dbReference type="GO" id="GO:0015935">
    <property type="term" value="C:small ribosomal subunit"/>
    <property type="evidence" value="ECO:0007669"/>
    <property type="project" value="InterPro"/>
</dbReference>
<dbReference type="InterPro" id="IPR005717">
    <property type="entry name" value="Ribosomal_uS7_bac/org-type"/>
</dbReference>
<evidence type="ECO:0000256" key="6">
    <source>
        <dbReference type="HAMAP-Rule" id="MF_00480"/>
    </source>
</evidence>
<feature type="domain" description="Small ribosomal subunit protein uS7" evidence="7">
    <location>
        <begin position="2"/>
        <end position="149"/>
    </location>
</feature>
<dbReference type="InterPro" id="IPR036823">
    <property type="entry name" value="Ribosomal_uS7_dom_sf"/>
</dbReference>
<dbReference type="EMBL" id="METE01000001">
    <property type="protein sequence ID" value="OGB85662.1"/>
    <property type="molecule type" value="Genomic_DNA"/>
</dbReference>
<accession>A0A1F4PRJ1</accession>
<comment type="similarity">
    <text evidence="1 6">Belongs to the universal ribosomal protein uS7 family.</text>
</comment>
<dbReference type="Gene3D" id="1.10.455.10">
    <property type="entry name" value="Ribosomal protein S7 domain"/>
    <property type="match status" value="1"/>
</dbReference>
<dbReference type="InterPro" id="IPR000235">
    <property type="entry name" value="Ribosomal_uS7"/>
</dbReference>
<reference evidence="8 9" key="1">
    <citation type="journal article" date="2016" name="Nat. Commun.">
        <title>Thousands of microbial genomes shed light on interconnected biogeochemical processes in an aquifer system.</title>
        <authorList>
            <person name="Anantharaman K."/>
            <person name="Brown C.T."/>
            <person name="Hug L.A."/>
            <person name="Sharon I."/>
            <person name="Castelle C.J."/>
            <person name="Probst A.J."/>
            <person name="Thomas B.C."/>
            <person name="Singh A."/>
            <person name="Wilkins M.J."/>
            <person name="Karaoz U."/>
            <person name="Brodie E.L."/>
            <person name="Williams K.H."/>
            <person name="Hubbard S.S."/>
            <person name="Banfield J.F."/>
        </authorList>
    </citation>
    <scope>NUCLEOTIDE SEQUENCE [LARGE SCALE GENOMIC DNA]</scope>
</reference>
<gene>
    <name evidence="6" type="primary">rpsG</name>
    <name evidence="8" type="ORF">A2994_02755</name>
</gene>
<evidence type="ECO:0000313" key="8">
    <source>
        <dbReference type="EMBL" id="OGB85662.1"/>
    </source>
</evidence>
<dbReference type="GO" id="GO:0000049">
    <property type="term" value="F:tRNA binding"/>
    <property type="evidence" value="ECO:0007669"/>
    <property type="project" value="UniProtKB-UniRule"/>
</dbReference>
<dbReference type="Proteomes" id="UP000179010">
    <property type="component" value="Unassembled WGS sequence"/>
</dbReference>
<evidence type="ECO:0000259" key="7">
    <source>
        <dbReference type="Pfam" id="PF00177"/>
    </source>
</evidence>
<dbReference type="GO" id="GO:0006412">
    <property type="term" value="P:translation"/>
    <property type="evidence" value="ECO:0007669"/>
    <property type="project" value="UniProtKB-UniRule"/>
</dbReference>
<dbReference type="GO" id="GO:0003735">
    <property type="term" value="F:structural constituent of ribosome"/>
    <property type="evidence" value="ECO:0007669"/>
    <property type="project" value="InterPro"/>
</dbReference>
<dbReference type="FunFam" id="1.10.455.10:FF:000001">
    <property type="entry name" value="30S ribosomal protein S7"/>
    <property type="match status" value="1"/>
</dbReference>
<sequence length="157" mass="17824">MSRKGRTPKREISPDKKYGNVLVQRFINKIMLNGKKNVAEQSVYAGLETAGKKLNKTPMEVFQIVLDNVSPMVQLRSRRVGGANYQIPMEVSAERRIILAMQWLVKSARARKGMPLRDRLAAEFMDAFNNTGGAVKKKEETHKMAEANRAFAHFARF</sequence>
<keyword evidence="6" id="KW-0820">tRNA-binding</keyword>
<dbReference type="PIRSF" id="PIRSF002122">
    <property type="entry name" value="RPS7p_RPS7a_RPS5e_RPS7o"/>
    <property type="match status" value="1"/>
</dbReference>
<organism evidence="8 9">
    <name type="scientific">candidate division Kazan bacterium RIFCSPLOWO2_01_FULL_48_13</name>
    <dbReference type="NCBI Taxonomy" id="1798539"/>
    <lineage>
        <taxon>Bacteria</taxon>
        <taxon>Bacteria division Kazan-3B-28</taxon>
    </lineage>
</organism>
<protein>
    <recommendedName>
        <fullName evidence="6">Small ribosomal subunit protein uS7</fullName>
    </recommendedName>
</protein>